<comment type="caution">
    <text evidence="13">The sequence shown here is derived from an EMBL/GenBank/DDBJ whole genome shotgun (WGS) entry which is preliminary data.</text>
</comment>
<evidence type="ECO:0000256" key="5">
    <source>
        <dbReference type="ARBA" id="ARBA00022525"/>
    </source>
</evidence>
<feature type="disulfide bond" evidence="11">
    <location>
        <begin position="86"/>
        <end position="162"/>
    </location>
</feature>
<keyword evidence="4 12" id="KW-0719">Serine esterase</keyword>
<dbReference type="GeneID" id="81602331"/>
<dbReference type="EMBL" id="JAPVEA010000007">
    <property type="protein sequence ID" value="KAJ5444834.1"/>
    <property type="molecule type" value="Genomic_DNA"/>
</dbReference>
<evidence type="ECO:0000256" key="9">
    <source>
        <dbReference type="ARBA" id="ARBA00034045"/>
    </source>
</evidence>
<dbReference type="GO" id="GO:0050525">
    <property type="term" value="F:cutinase activity"/>
    <property type="evidence" value="ECO:0007669"/>
    <property type="project" value="UniProtKB-UniRule"/>
</dbReference>
<evidence type="ECO:0000313" key="13">
    <source>
        <dbReference type="EMBL" id="KAJ5444834.1"/>
    </source>
</evidence>
<evidence type="ECO:0000256" key="4">
    <source>
        <dbReference type="ARBA" id="ARBA00022487"/>
    </source>
</evidence>
<evidence type="ECO:0000256" key="11">
    <source>
        <dbReference type="PIRSR" id="PIRSR611150-2"/>
    </source>
</evidence>
<dbReference type="GO" id="GO:0016052">
    <property type="term" value="P:carbohydrate catabolic process"/>
    <property type="evidence" value="ECO:0007669"/>
    <property type="project" value="TreeGrafter"/>
</dbReference>
<evidence type="ECO:0000256" key="7">
    <source>
        <dbReference type="ARBA" id="ARBA00022801"/>
    </source>
</evidence>
<name>A0AAD6G1F6_9EURO</name>
<dbReference type="InterPro" id="IPR000675">
    <property type="entry name" value="Cutinase/axe"/>
</dbReference>
<accession>A0AAD6G1F6</accession>
<dbReference type="RefSeq" id="XP_056764914.1">
    <property type="nucleotide sequence ID" value="XM_056912088.1"/>
</dbReference>
<dbReference type="InterPro" id="IPR043580">
    <property type="entry name" value="CUTINASE_1"/>
</dbReference>
<feature type="disulfide bond" evidence="11">
    <location>
        <begin position="221"/>
        <end position="228"/>
    </location>
</feature>
<dbReference type="Pfam" id="PF01083">
    <property type="entry name" value="Cutinase"/>
    <property type="match status" value="1"/>
</dbReference>
<dbReference type="Proteomes" id="UP001213681">
    <property type="component" value="Unassembled WGS sequence"/>
</dbReference>
<dbReference type="SUPFAM" id="SSF53474">
    <property type="entry name" value="alpha/beta-Hydrolases"/>
    <property type="match status" value="1"/>
</dbReference>
<keyword evidence="7 12" id="KW-0378">Hydrolase</keyword>
<feature type="active site" description="Proton donor/acceptor" evidence="10">
    <location>
        <position position="238"/>
    </location>
</feature>
<dbReference type="PRINTS" id="PR00129">
    <property type="entry name" value="CUTINASE"/>
</dbReference>
<keyword evidence="8 11" id="KW-1015">Disulfide bond</keyword>
<feature type="active site" description="Nucleophile" evidence="10">
    <location>
        <position position="173"/>
    </location>
</feature>
<dbReference type="PROSITE" id="PS00155">
    <property type="entry name" value="CUTINASE_1"/>
    <property type="match status" value="1"/>
</dbReference>
<dbReference type="InterPro" id="IPR029058">
    <property type="entry name" value="AB_hydrolase_fold"/>
</dbReference>
<dbReference type="GO" id="GO:0072330">
    <property type="term" value="P:monocarboxylic acid biosynthetic process"/>
    <property type="evidence" value="ECO:0007669"/>
    <property type="project" value="UniProtKB-ARBA"/>
</dbReference>
<evidence type="ECO:0000256" key="3">
    <source>
        <dbReference type="ARBA" id="ARBA00013095"/>
    </source>
</evidence>
<protein>
    <recommendedName>
        <fullName evidence="3 12">Cutinase</fullName>
        <ecNumber evidence="3 12">3.1.1.74</ecNumber>
    </recommendedName>
</protein>
<dbReference type="GO" id="GO:0005576">
    <property type="term" value="C:extracellular region"/>
    <property type="evidence" value="ECO:0007669"/>
    <property type="project" value="UniProtKB-SubCell"/>
</dbReference>
<comment type="similarity">
    <text evidence="2 12">Belongs to the cutinase family.</text>
</comment>
<evidence type="ECO:0000256" key="8">
    <source>
        <dbReference type="ARBA" id="ARBA00023157"/>
    </source>
</evidence>
<evidence type="ECO:0000256" key="12">
    <source>
        <dbReference type="RuleBase" id="RU361263"/>
    </source>
</evidence>
<proteinExistence type="inferred from homology"/>
<sequence>MFFKLEYFTLIFIGLNAYAFPLAEPDDVHITERGAGLNSFLSILLGHLPAINTSITDASQLITSFDTLLGALTGAQETYNELGGTCTEWTVIFARGTAEPGNVGVLVGPPLFDALDDKFGSSTLTIQGVNDYSASVQGYLAGGDPNGVTEMARQIKAAKTQCPHTKLIASGYSQGCQIVHEAIAQLDASTASWISSVLLFGDPLKGQALNSIPQSRVFTACHALDDICKNGILIGPSHLTYAVDVVNAVNFAAAV</sequence>
<dbReference type="SMART" id="SM01110">
    <property type="entry name" value="Cutinase"/>
    <property type="match status" value="1"/>
</dbReference>
<comment type="function">
    <text evidence="12">Catalyzes the hydrolysis of complex carboxylic polyesters found in the cell wall of plants. Degrades cutin, a macromolecule that forms the structure of the plant cuticle.</text>
</comment>
<dbReference type="PANTHER" id="PTHR48250:SF1">
    <property type="entry name" value="CUTINASE"/>
    <property type="match status" value="1"/>
</dbReference>
<keyword evidence="14" id="KW-1185">Reference proteome</keyword>
<dbReference type="GO" id="GO:0017000">
    <property type="term" value="P:antibiotic biosynthetic process"/>
    <property type="evidence" value="ECO:0007669"/>
    <property type="project" value="UniProtKB-ARBA"/>
</dbReference>
<evidence type="ECO:0000256" key="1">
    <source>
        <dbReference type="ARBA" id="ARBA00004613"/>
    </source>
</evidence>
<comment type="subcellular location">
    <subcellularLocation>
        <location evidence="1 12">Secreted</location>
    </subcellularLocation>
</comment>
<dbReference type="Gene3D" id="3.40.50.1820">
    <property type="entry name" value="alpha/beta hydrolase"/>
    <property type="match status" value="1"/>
</dbReference>
<evidence type="ECO:0000256" key="6">
    <source>
        <dbReference type="ARBA" id="ARBA00022729"/>
    </source>
</evidence>
<evidence type="ECO:0000256" key="2">
    <source>
        <dbReference type="ARBA" id="ARBA00007534"/>
    </source>
</evidence>
<keyword evidence="5 12" id="KW-0964">Secreted</keyword>
<dbReference type="PANTHER" id="PTHR48250">
    <property type="entry name" value="CUTINASE 2-RELATED"/>
    <property type="match status" value="1"/>
</dbReference>
<organism evidence="13 14">
    <name type="scientific">Penicillium daleae</name>
    <dbReference type="NCBI Taxonomy" id="63821"/>
    <lineage>
        <taxon>Eukaryota</taxon>
        <taxon>Fungi</taxon>
        <taxon>Dikarya</taxon>
        <taxon>Ascomycota</taxon>
        <taxon>Pezizomycotina</taxon>
        <taxon>Eurotiomycetes</taxon>
        <taxon>Eurotiomycetidae</taxon>
        <taxon>Eurotiales</taxon>
        <taxon>Aspergillaceae</taxon>
        <taxon>Penicillium</taxon>
    </lineage>
</organism>
<feature type="chain" id="PRO_5041769115" description="Cutinase" evidence="12">
    <location>
        <begin position="20"/>
        <end position="255"/>
    </location>
</feature>
<dbReference type="AlphaFoldDB" id="A0AAD6G1F6"/>
<keyword evidence="6 12" id="KW-0732">Signal</keyword>
<comment type="catalytic activity">
    <reaction evidence="9 12">
        <text>cutin + H2O = cutin monomers.</text>
        <dbReference type="EC" id="3.1.1.74"/>
    </reaction>
</comment>
<gene>
    <name evidence="13" type="ORF">N7458_008706</name>
</gene>
<feature type="active site" evidence="10">
    <location>
        <position position="225"/>
    </location>
</feature>
<reference evidence="13" key="1">
    <citation type="submission" date="2022-12" db="EMBL/GenBank/DDBJ databases">
        <authorList>
            <person name="Petersen C."/>
        </authorList>
    </citation>
    <scope>NUCLEOTIDE SEQUENCE</scope>
    <source>
        <strain evidence="13">IBT 16125</strain>
    </source>
</reference>
<evidence type="ECO:0000256" key="10">
    <source>
        <dbReference type="PIRSR" id="PIRSR611150-1"/>
    </source>
</evidence>
<evidence type="ECO:0000313" key="14">
    <source>
        <dbReference type="Proteomes" id="UP001213681"/>
    </source>
</evidence>
<dbReference type="EC" id="3.1.1.74" evidence="3 12"/>
<feature type="signal peptide" evidence="12">
    <location>
        <begin position="1"/>
        <end position="19"/>
    </location>
</feature>
<reference evidence="13" key="2">
    <citation type="journal article" date="2023" name="IMA Fungus">
        <title>Comparative genomic study of the Penicillium genus elucidates a diverse pangenome and 15 lateral gene transfer events.</title>
        <authorList>
            <person name="Petersen C."/>
            <person name="Sorensen T."/>
            <person name="Nielsen M.R."/>
            <person name="Sondergaard T.E."/>
            <person name="Sorensen J.L."/>
            <person name="Fitzpatrick D.A."/>
            <person name="Frisvad J.C."/>
            <person name="Nielsen K.L."/>
        </authorList>
    </citation>
    <scope>NUCLEOTIDE SEQUENCE</scope>
    <source>
        <strain evidence="13">IBT 16125</strain>
    </source>
</reference>
<dbReference type="InterPro" id="IPR011150">
    <property type="entry name" value="Cutinase_monf"/>
</dbReference>